<feature type="compositionally biased region" description="Basic and acidic residues" evidence="1">
    <location>
        <begin position="92"/>
        <end position="103"/>
    </location>
</feature>
<gene>
    <name evidence="3" type="ORF">GQF03_06010</name>
</gene>
<dbReference type="Proteomes" id="UP000445696">
    <property type="component" value="Unassembled WGS sequence"/>
</dbReference>
<dbReference type="InterPro" id="IPR025498">
    <property type="entry name" value="DUF4389"/>
</dbReference>
<dbReference type="AlphaFoldDB" id="A0A845MDB6"/>
<dbReference type="Pfam" id="PF14333">
    <property type="entry name" value="DUF4389"/>
    <property type="match status" value="1"/>
</dbReference>
<organism evidence="3 4">
    <name type="scientific">Sneathiella chungangensis</name>
    <dbReference type="NCBI Taxonomy" id="1418234"/>
    <lineage>
        <taxon>Bacteria</taxon>
        <taxon>Pseudomonadati</taxon>
        <taxon>Pseudomonadota</taxon>
        <taxon>Alphaproteobacteria</taxon>
        <taxon>Sneathiellales</taxon>
        <taxon>Sneathiellaceae</taxon>
        <taxon>Sneathiella</taxon>
    </lineage>
</organism>
<keyword evidence="2" id="KW-0472">Membrane</keyword>
<evidence type="ECO:0000313" key="4">
    <source>
        <dbReference type="Proteomes" id="UP000445696"/>
    </source>
</evidence>
<reference evidence="3 4" key="1">
    <citation type="journal article" date="2014" name="Int. J. Syst. Evol. Microbiol.">
        <title>Sneathiella chungangensis sp. nov., isolated from a marine sand, and emended description of the genus Sneathiella.</title>
        <authorList>
            <person name="Siamphan C."/>
            <person name="Kim H."/>
            <person name="Lee J.S."/>
            <person name="Kim W."/>
        </authorList>
    </citation>
    <scope>NUCLEOTIDE SEQUENCE [LARGE SCALE GENOMIC DNA]</scope>
    <source>
        <strain evidence="3 4">KCTC 32476</strain>
    </source>
</reference>
<evidence type="ECO:0000256" key="1">
    <source>
        <dbReference type="SAM" id="MobiDB-lite"/>
    </source>
</evidence>
<evidence type="ECO:0000313" key="3">
    <source>
        <dbReference type="EMBL" id="MZR21879.1"/>
    </source>
</evidence>
<dbReference type="OrthoDB" id="7933712at2"/>
<name>A0A845MDB6_9PROT</name>
<keyword evidence="4" id="KW-1185">Reference proteome</keyword>
<sequence length="144" mass="16034">MTEDVKTHVKSKTTWTRLIYLILYGIIYRVAGIVLFAITIIQFVKALLTGSPFEQLQSFGGALAEYNRQLVAFLSYQSDEKPFPIGPWPPEQPRETDSEKADDVIIVAETSSSPSKPAEPPKKPRARPTKKPDAPKEDEGSDNS</sequence>
<keyword evidence="2" id="KW-1133">Transmembrane helix</keyword>
<feature type="region of interest" description="Disordered" evidence="1">
    <location>
        <begin position="81"/>
        <end position="144"/>
    </location>
</feature>
<dbReference type="EMBL" id="WTVA01000002">
    <property type="protein sequence ID" value="MZR21879.1"/>
    <property type="molecule type" value="Genomic_DNA"/>
</dbReference>
<feature type="transmembrane region" description="Helical" evidence="2">
    <location>
        <begin position="21"/>
        <end position="44"/>
    </location>
</feature>
<comment type="caution">
    <text evidence="3">The sequence shown here is derived from an EMBL/GenBank/DDBJ whole genome shotgun (WGS) entry which is preliminary data.</text>
</comment>
<dbReference type="RefSeq" id="WP_161338308.1">
    <property type="nucleotide sequence ID" value="NZ_JBHSDG010000001.1"/>
</dbReference>
<keyword evidence="2" id="KW-0812">Transmembrane</keyword>
<proteinExistence type="predicted"/>
<protein>
    <submittedName>
        <fullName evidence="3">DUF4389 domain-containing protein</fullName>
    </submittedName>
</protein>
<accession>A0A845MDB6</accession>
<evidence type="ECO:0000256" key="2">
    <source>
        <dbReference type="SAM" id="Phobius"/>
    </source>
</evidence>